<comment type="caution">
    <text evidence="5">The sequence shown here is derived from an EMBL/GenBank/DDBJ whole genome shotgun (WGS) entry which is preliminary data.</text>
</comment>
<dbReference type="PANTHER" id="PTHR30146:SF109">
    <property type="entry name" value="HTH-TYPE TRANSCRIPTIONAL REGULATOR GALS"/>
    <property type="match status" value="1"/>
</dbReference>
<dbReference type="Proteomes" id="UP000679779">
    <property type="component" value="Unassembled WGS sequence"/>
</dbReference>
<dbReference type="Gene3D" id="1.10.260.40">
    <property type="entry name" value="lambda repressor-like DNA-binding domains"/>
    <property type="match status" value="1"/>
</dbReference>
<evidence type="ECO:0000259" key="4">
    <source>
        <dbReference type="PROSITE" id="PS50932"/>
    </source>
</evidence>
<keyword evidence="2" id="KW-0238">DNA-binding</keyword>
<dbReference type="GO" id="GO:0000976">
    <property type="term" value="F:transcription cis-regulatory region binding"/>
    <property type="evidence" value="ECO:0007669"/>
    <property type="project" value="TreeGrafter"/>
</dbReference>
<dbReference type="EMBL" id="BORQ01000001">
    <property type="protein sequence ID" value="GIO30356.1"/>
    <property type="molecule type" value="Genomic_DNA"/>
</dbReference>
<evidence type="ECO:0000313" key="5">
    <source>
        <dbReference type="EMBL" id="GIO30356.1"/>
    </source>
</evidence>
<dbReference type="PANTHER" id="PTHR30146">
    <property type="entry name" value="LACI-RELATED TRANSCRIPTIONAL REPRESSOR"/>
    <property type="match status" value="1"/>
</dbReference>
<keyword evidence="3" id="KW-0804">Transcription</keyword>
<dbReference type="Pfam" id="PF00532">
    <property type="entry name" value="Peripla_BP_1"/>
    <property type="match status" value="1"/>
</dbReference>
<dbReference type="CDD" id="cd19975">
    <property type="entry name" value="PBP1_CcpA-like"/>
    <property type="match status" value="1"/>
</dbReference>
<dbReference type="Gene3D" id="3.40.50.2300">
    <property type="match status" value="2"/>
</dbReference>
<dbReference type="PROSITE" id="PS00356">
    <property type="entry name" value="HTH_LACI_1"/>
    <property type="match status" value="1"/>
</dbReference>
<dbReference type="PRINTS" id="PR00036">
    <property type="entry name" value="HTHLACI"/>
</dbReference>
<dbReference type="InterPro" id="IPR028082">
    <property type="entry name" value="Peripla_BP_I"/>
</dbReference>
<keyword evidence="6" id="KW-1185">Reference proteome</keyword>
<evidence type="ECO:0000256" key="3">
    <source>
        <dbReference type="ARBA" id="ARBA00023163"/>
    </source>
</evidence>
<protein>
    <submittedName>
        <fullName evidence="5">LacI family transcriptional regulator</fullName>
    </submittedName>
</protein>
<dbReference type="GO" id="GO:0003700">
    <property type="term" value="F:DNA-binding transcription factor activity"/>
    <property type="evidence" value="ECO:0007669"/>
    <property type="project" value="TreeGrafter"/>
</dbReference>
<proteinExistence type="predicted"/>
<accession>A0A920C8Q2</accession>
<gene>
    <name evidence="5" type="primary">ccpA_2</name>
    <name evidence="5" type="ORF">J2TS6_14970</name>
</gene>
<keyword evidence="1" id="KW-0805">Transcription regulation</keyword>
<dbReference type="AlphaFoldDB" id="A0A920C8Q2"/>
<evidence type="ECO:0000313" key="6">
    <source>
        <dbReference type="Proteomes" id="UP000679779"/>
    </source>
</evidence>
<organism evidence="5 6">
    <name type="scientific">Paenibacillus albilobatus</name>
    <dbReference type="NCBI Taxonomy" id="2716884"/>
    <lineage>
        <taxon>Bacteria</taxon>
        <taxon>Bacillati</taxon>
        <taxon>Bacillota</taxon>
        <taxon>Bacilli</taxon>
        <taxon>Bacillales</taxon>
        <taxon>Paenibacillaceae</taxon>
        <taxon>Paenibacillus</taxon>
    </lineage>
</organism>
<dbReference type="PROSITE" id="PS50932">
    <property type="entry name" value="HTH_LACI_2"/>
    <property type="match status" value="1"/>
</dbReference>
<feature type="domain" description="HTH lacI-type" evidence="4">
    <location>
        <begin position="5"/>
        <end position="59"/>
    </location>
</feature>
<dbReference type="RefSeq" id="WP_160040401.1">
    <property type="nucleotide sequence ID" value="NZ_BORQ01000001.1"/>
</dbReference>
<dbReference type="InterPro" id="IPR000843">
    <property type="entry name" value="HTH_LacI"/>
</dbReference>
<evidence type="ECO:0000256" key="2">
    <source>
        <dbReference type="ARBA" id="ARBA00023125"/>
    </source>
</evidence>
<dbReference type="SUPFAM" id="SSF53822">
    <property type="entry name" value="Periplasmic binding protein-like I"/>
    <property type="match status" value="1"/>
</dbReference>
<name>A0A920C8Q2_9BACL</name>
<reference evidence="5" key="1">
    <citation type="submission" date="2021-03" db="EMBL/GenBank/DDBJ databases">
        <title>Antimicrobial resistance genes in bacteria isolated from Japanese honey, and their potential for conferring macrolide and lincosamide resistance in the American foulbrood pathogen Paenibacillus larvae.</title>
        <authorList>
            <person name="Okamoto M."/>
            <person name="Kumagai M."/>
            <person name="Kanamori H."/>
            <person name="Takamatsu D."/>
        </authorList>
    </citation>
    <scope>NUCLEOTIDE SEQUENCE</scope>
    <source>
        <strain evidence="5">J2TS6</strain>
    </source>
</reference>
<dbReference type="CDD" id="cd01392">
    <property type="entry name" value="HTH_LacI"/>
    <property type="match status" value="1"/>
</dbReference>
<dbReference type="Pfam" id="PF00356">
    <property type="entry name" value="LacI"/>
    <property type="match status" value="1"/>
</dbReference>
<dbReference type="InterPro" id="IPR001761">
    <property type="entry name" value="Peripla_BP/Lac1_sug-bd_dom"/>
</dbReference>
<dbReference type="InterPro" id="IPR010982">
    <property type="entry name" value="Lambda_DNA-bd_dom_sf"/>
</dbReference>
<dbReference type="SUPFAM" id="SSF47413">
    <property type="entry name" value="lambda repressor-like DNA-binding domains"/>
    <property type="match status" value="1"/>
</dbReference>
<sequence length="336" mass="36699">MVNPPTIKDVAKAAGVSVATVSRVLHNLAGYSDKTKQKVLAAVEELGYQPNAIARGLVNKRTQTIGVLFPDVSSSFSSDLLRGIEDVANDKGFSVIVCNTAEDGKRTMKYLQVLREKQVDGIVFTSEFLKEEYYEAIKAMGVPVVLVSTQSQKHVIPFVKVDDRQAAYQATDYLIQKGHRQIAMIGGTKTDKIAGIPRLEGYRQALEDNGIGFAESRVAYGDFALDSGRRAMEKLLAEAPPFTAVFAASDEMAIGAMGLALERGIRVPEDISVIGYDDLSIARMIFPPLTTIHQPLTEMGRLASDMLISLIEGAGQVSSRIVSHRLVERQTVRNWP</sequence>
<evidence type="ECO:0000256" key="1">
    <source>
        <dbReference type="ARBA" id="ARBA00023015"/>
    </source>
</evidence>
<dbReference type="SMART" id="SM00354">
    <property type="entry name" value="HTH_LACI"/>
    <property type="match status" value="1"/>
</dbReference>